<accession>A0A7C8NCC1</accession>
<evidence type="ECO:0000313" key="1">
    <source>
        <dbReference type="EMBL" id="KAF3096397.1"/>
    </source>
</evidence>
<protein>
    <submittedName>
        <fullName evidence="1">Uncharacterized protein</fullName>
    </submittedName>
</protein>
<comment type="caution">
    <text evidence="1">The sequence shown here is derived from an EMBL/GenBank/DDBJ whole genome shotgun (WGS) entry which is preliminary data.</text>
</comment>
<dbReference type="AlphaFoldDB" id="A0A7C8NCC1"/>
<dbReference type="EMBL" id="WIQW01000037">
    <property type="protein sequence ID" value="KAF3096397.1"/>
    <property type="molecule type" value="Genomic_DNA"/>
</dbReference>
<dbReference type="Proteomes" id="UP000475325">
    <property type="component" value="Unassembled WGS sequence"/>
</dbReference>
<organism evidence="1 2">
    <name type="scientific">Orbilia oligospora</name>
    <name type="common">Nematode-trapping fungus</name>
    <name type="synonym">Arthrobotrys oligospora</name>
    <dbReference type="NCBI Taxonomy" id="2813651"/>
    <lineage>
        <taxon>Eukaryota</taxon>
        <taxon>Fungi</taxon>
        <taxon>Dikarya</taxon>
        <taxon>Ascomycota</taxon>
        <taxon>Pezizomycotina</taxon>
        <taxon>Orbiliomycetes</taxon>
        <taxon>Orbiliales</taxon>
        <taxon>Orbiliaceae</taxon>
        <taxon>Orbilia</taxon>
    </lineage>
</organism>
<reference evidence="1 2" key="1">
    <citation type="submission" date="2019-06" db="EMBL/GenBank/DDBJ databases">
        <authorList>
            <person name="Palmer J.M."/>
        </authorList>
    </citation>
    <scope>NUCLEOTIDE SEQUENCE [LARGE SCALE GENOMIC DNA]</scope>
    <source>
        <strain evidence="1 2">TWF102</strain>
    </source>
</reference>
<gene>
    <name evidence="1" type="ORF">TWF102_006668</name>
</gene>
<evidence type="ECO:0000313" key="2">
    <source>
        <dbReference type="Proteomes" id="UP000475325"/>
    </source>
</evidence>
<proteinExistence type="predicted"/>
<name>A0A7C8NCC1_ORBOL</name>
<sequence>MTSQLMPEFSIDWRIMDRSYFLPPSTFFQHLLLTITRDIKLLDWWYLGSIKKYSKLRLVLEYSNYIPGD</sequence>